<dbReference type="InterPro" id="IPR003715">
    <property type="entry name" value="Poly_export_N"/>
</dbReference>
<dbReference type="GO" id="GO:0006811">
    <property type="term" value="P:monoatomic ion transport"/>
    <property type="evidence" value="ECO:0007669"/>
    <property type="project" value="UniProtKB-KW"/>
</dbReference>
<proteinExistence type="inferred from homology"/>
<evidence type="ECO:0000256" key="10">
    <source>
        <dbReference type="ARBA" id="ARBA00023114"/>
    </source>
</evidence>
<feature type="domain" description="Soluble ligand binding" evidence="17">
    <location>
        <begin position="336"/>
        <end position="382"/>
    </location>
</feature>
<feature type="domain" description="Soluble ligand binding" evidence="17">
    <location>
        <begin position="694"/>
        <end position="736"/>
    </location>
</feature>
<organism evidence="19 20">
    <name type="scientific">Spirosoma oryzae</name>
    <dbReference type="NCBI Taxonomy" id="1469603"/>
    <lineage>
        <taxon>Bacteria</taxon>
        <taxon>Pseudomonadati</taxon>
        <taxon>Bacteroidota</taxon>
        <taxon>Cytophagia</taxon>
        <taxon>Cytophagales</taxon>
        <taxon>Cytophagaceae</taxon>
        <taxon>Spirosoma</taxon>
    </lineage>
</organism>
<evidence type="ECO:0000256" key="8">
    <source>
        <dbReference type="ARBA" id="ARBA00023047"/>
    </source>
</evidence>
<keyword evidence="3" id="KW-0813">Transport</keyword>
<evidence type="ECO:0000256" key="5">
    <source>
        <dbReference type="ARBA" id="ARBA00022597"/>
    </source>
</evidence>
<keyword evidence="20" id="KW-1185">Reference proteome</keyword>
<name>A0A2T0S1V8_9BACT</name>
<evidence type="ECO:0000256" key="6">
    <source>
        <dbReference type="ARBA" id="ARBA00022692"/>
    </source>
</evidence>
<dbReference type="InterPro" id="IPR019554">
    <property type="entry name" value="Soluble_ligand-bd"/>
</dbReference>
<dbReference type="Pfam" id="PF22461">
    <property type="entry name" value="SLBB_2"/>
    <property type="match status" value="2"/>
</dbReference>
<dbReference type="GO" id="GO:0015159">
    <property type="term" value="F:polysaccharide transmembrane transporter activity"/>
    <property type="evidence" value="ECO:0007669"/>
    <property type="project" value="InterPro"/>
</dbReference>
<dbReference type="OrthoDB" id="9808948at2"/>
<feature type="domain" description="SLBB" evidence="18">
    <location>
        <begin position="610"/>
        <end position="687"/>
    </location>
</feature>
<evidence type="ECO:0000256" key="13">
    <source>
        <dbReference type="ARBA" id="ARBA00023237"/>
    </source>
</evidence>
<dbReference type="Proteomes" id="UP000238375">
    <property type="component" value="Unassembled WGS sequence"/>
</dbReference>
<keyword evidence="4" id="KW-1134">Transmembrane beta strand</keyword>
<dbReference type="GO" id="GO:0009279">
    <property type="term" value="C:cell outer membrane"/>
    <property type="evidence" value="ECO:0007669"/>
    <property type="project" value="UniProtKB-SubCell"/>
</dbReference>
<evidence type="ECO:0000256" key="2">
    <source>
        <dbReference type="ARBA" id="ARBA00009450"/>
    </source>
</evidence>
<evidence type="ECO:0000259" key="17">
    <source>
        <dbReference type="Pfam" id="PF10531"/>
    </source>
</evidence>
<evidence type="ECO:0000256" key="12">
    <source>
        <dbReference type="ARBA" id="ARBA00023139"/>
    </source>
</evidence>
<keyword evidence="13" id="KW-0998">Cell outer membrane</keyword>
<dbReference type="AlphaFoldDB" id="A0A2T0S1V8"/>
<dbReference type="Gene3D" id="3.10.560.10">
    <property type="entry name" value="Outer membrane lipoprotein wza domain like"/>
    <property type="match status" value="6"/>
</dbReference>
<comment type="similarity">
    <text evidence="2">Belongs to the BexD/CtrA/VexA family.</text>
</comment>
<dbReference type="GO" id="GO:0046930">
    <property type="term" value="C:pore complex"/>
    <property type="evidence" value="ECO:0007669"/>
    <property type="project" value="UniProtKB-KW"/>
</dbReference>
<keyword evidence="6" id="KW-0812">Transmembrane</keyword>
<keyword evidence="5" id="KW-0762">Sugar transport</keyword>
<dbReference type="PANTHER" id="PTHR33619:SF3">
    <property type="entry name" value="POLYSACCHARIDE EXPORT PROTEIN GFCE-RELATED"/>
    <property type="match status" value="1"/>
</dbReference>
<keyword evidence="10" id="KW-0626">Porin</keyword>
<dbReference type="RefSeq" id="WP_106140535.1">
    <property type="nucleotide sequence ID" value="NZ_PVTE01000033.1"/>
</dbReference>
<keyword evidence="7" id="KW-0732">Signal</keyword>
<evidence type="ECO:0000256" key="3">
    <source>
        <dbReference type="ARBA" id="ARBA00022448"/>
    </source>
</evidence>
<evidence type="ECO:0000256" key="11">
    <source>
        <dbReference type="ARBA" id="ARBA00023136"/>
    </source>
</evidence>
<dbReference type="GO" id="GO:0015288">
    <property type="term" value="F:porin activity"/>
    <property type="evidence" value="ECO:0007669"/>
    <property type="project" value="UniProtKB-KW"/>
</dbReference>
<keyword evidence="14" id="KW-0449">Lipoprotein</keyword>
<gene>
    <name evidence="19" type="ORF">CLV58_13338</name>
</gene>
<feature type="domain" description="SLBB" evidence="18">
    <location>
        <begin position="251"/>
        <end position="329"/>
    </location>
</feature>
<evidence type="ECO:0000256" key="9">
    <source>
        <dbReference type="ARBA" id="ARBA00023065"/>
    </source>
</evidence>
<evidence type="ECO:0000256" key="15">
    <source>
        <dbReference type="SAM" id="MobiDB-lite"/>
    </source>
</evidence>
<sequence>MFTTDKLSFSTLFVQYLWIALTCLVLSSVTNVYAQQKATSRADQLTDEQVEAFYRRAESSGMNEFQIEQAAMSQGYTLDDIAKMRKRINTIRSQGSRPTSQTGINGGGQSGASTGRTLPTDLSRRDSLDVARLRDTTKRLKVFGASLFENASLSFEPNLRIATPRNYVVGPDDEISIDIAGAASDNFQLKVSPEGTVKVPNVTPIYVAGLSIEQAEQRIIARLRKAGYQGLGVPGSGTTANVALTNIRSIRVTLVGEVVRPGTYTISSLGSAFNALYLAGGPNPETGSFRKISVIRGNRVVRTIDLYDFILRADQRDNIRLQDQDVIRVADYDTHVTMTGEVRRPAIFEVLPGETLKTVLGFAGGFSDEAYRASITLRRNTTRERQIITITEEQIAQFVPKPGDRYVVGKILERYENRVQIAGAVMRPGDYALEPGLETVKQLIRRADGLQKDAFMNRAIIIRERPDLDIESISFDLGKLMRGEENDIPLLRQDSVSILSIRDLRERYYVTIEGAINKPDTINFISNMGIGDLIAQAGGFQEGAKPNLIEVARRIRSDSAGVRNVTLEKYQFAIDPNLRIIPGSPAATFKLEPFDIVYVRTSANYEAQRQVNIYGEVMQPGNYAIVTRRERISDLIRRAGGLRLEAYLSGAQYIRNGEIIGNDLQAILSDSTAESNLLLKGGDTLYIPRRSETVDIQGAVLNPSVTSYKSSYDFNDYISEAGGVTDNARRGKAYVIYPNGRKDRTQHFLFFQSRPKVEPGSTVVVPFKPFDQNKISPAERIGILSLFTTVSIALANLLLR</sequence>
<evidence type="ECO:0000259" key="18">
    <source>
        <dbReference type="Pfam" id="PF22461"/>
    </source>
</evidence>
<dbReference type="InterPro" id="IPR049712">
    <property type="entry name" value="Poly_export"/>
</dbReference>
<dbReference type="InterPro" id="IPR054765">
    <property type="entry name" value="SLBB_dom"/>
</dbReference>
<feature type="compositionally biased region" description="Polar residues" evidence="15">
    <location>
        <begin position="90"/>
        <end position="103"/>
    </location>
</feature>
<evidence type="ECO:0000256" key="1">
    <source>
        <dbReference type="ARBA" id="ARBA00004571"/>
    </source>
</evidence>
<evidence type="ECO:0000256" key="4">
    <source>
        <dbReference type="ARBA" id="ARBA00022452"/>
    </source>
</evidence>
<evidence type="ECO:0000256" key="7">
    <source>
        <dbReference type="ARBA" id="ARBA00022729"/>
    </source>
</evidence>
<evidence type="ECO:0000259" key="16">
    <source>
        <dbReference type="Pfam" id="PF02563"/>
    </source>
</evidence>
<keyword evidence="11" id="KW-0472">Membrane</keyword>
<evidence type="ECO:0000313" key="20">
    <source>
        <dbReference type="Proteomes" id="UP000238375"/>
    </source>
</evidence>
<keyword evidence="9" id="KW-0406">Ion transport</keyword>
<reference evidence="19 20" key="1">
    <citation type="submission" date="2018-03" db="EMBL/GenBank/DDBJ databases">
        <title>Genomic Encyclopedia of Archaeal and Bacterial Type Strains, Phase II (KMG-II): from individual species to whole genera.</title>
        <authorList>
            <person name="Goeker M."/>
        </authorList>
    </citation>
    <scope>NUCLEOTIDE SEQUENCE [LARGE SCALE GENOMIC DNA]</scope>
    <source>
        <strain evidence="19 20">DSM 28354</strain>
    </source>
</reference>
<protein>
    <submittedName>
        <fullName evidence="19">Protein involved in polysaccharide export with SLBB domain</fullName>
    </submittedName>
</protein>
<keyword evidence="12" id="KW-0564">Palmitate</keyword>
<dbReference type="Pfam" id="PF02563">
    <property type="entry name" value="Poly_export"/>
    <property type="match status" value="1"/>
</dbReference>
<accession>A0A2T0S1V8</accession>
<dbReference type="PANTHER" id="PTHR33619">
    <property type="entry name" value="POLYSACCHARIDE EXPORT PROTEIN GFCE-RELATED"/>
    <property type="match status" value="1"/>
</dbReference>
<feature type="region of interest" description="Disordered" evidence="15">
    <location>
        <begin position="90"/>
        <end position="123"/>
    </location>
</feature>
<dbReference type="Pfam" id="PF10531">
    <property type="entry name" value="SLBB"/>
    <property type="match status" value="3"/>
</dbReference>
<comment type="subcellular location">
    <subcellularLocation>
        <location evidence="1">Cell outer membrane</location>
        <topology evidence="1">Multi-pass membrane protein</topology>
    </subcellularLocation>
</comment>
<feature type="domain" description="Soluble ligand binding" evidence="17">
    <location>
        <begin position="509"/>
        <end position="556"/>
    </location>
</feature>
<keyword evidence="8" id="KW-0625">Polysaccharide transport</keyword>
<evidence type="ECO:0000256" key="14">
    <source>
        <dbReference type="ARBA" id="ARBA00023288"/>
    </source>
</evidence>
<evidence type="ECO:0000313" key="19">
    <source>
        <dbReference type="EMBL" id="PRY27405.1"/>
    </source>
</evidence>
<dbReference type="EMBL" id="PVTE01000033">
    <property type="protein sequence ID" value="PRY27405.1"/>
    <property type="molecule type" value="Genomic_DNA"/>
</dbReference>
<feature type="domain" description="Polysaccharide export protein N-terminal" evidence="16">
    <location>
        <begin position="163"/>
        <end position="225"/>
    </location>
</feature>
<comment type="caution">
    <text evidence="19">The sequence shown here is derived from an EMBL/GenBank/DDBJ whole genome shotgun (WGS) entry which is preliminary data.</text>
</comment>